<dbReference type="WBParaSite" id="SRDH1_14920.11">
    <property type="protein sequence ID" value="SRDH1_14920.11"/>
    <property type="gene ID" value="SRDH1_14920"/>
</dbReference>
<feature type="domain" description="Ig-like" evidence="12">
    <location>
        <begin position="106"/>
        <end position="190"/>
    </location>
</feature>
<sequence>MFGLYGATNFLCILFLLQTYSQRIQVIYEGQNVAFYCNATGGSKNDYIHYQWEVNNRDLIATDAYFHIRGIQKSDEGEYKCIATQYVNGTPIVATESTFISVRKADSIITQDVEEGILVRILCNVSSDEKPDGAGPFRYEWRNPNGTLVGTQWKLELGHIKVHESGIYVCRVSYEFDKRQMSTSSATKINVIPRAGVIFPGIRGNVLEVLETGDILQECQVVSAKPSQYNFQWFGPDGRLISNSAFLQRDYITRQRDEGIYRCVGSPIEEGRLQVENSLIVTTAPLRFQITTLEEDLNIGGFTHRRIILVDSSKPNLTTRETFIYQWLDTEMNPILDSMGPDLRINFHSPSDFGRYSVRITGLNSGYQRDLSTYITLDGRNGEVEPTYSVVIREISGPLYLNARLELECSPRPPNSAARINWLGPDGMVVSDSSNIVFERFQPHHQGRYTCQILLPNQIILRQSVELVVSGTSTEIPEPDRLYTIRIIQSPTYFRYNDAVHLQCIVSPTPPLVSYEWFKDGVLIGRQADIHIERFSPDDVGRYQCVARLDSMVLTFNSTISIDDGTGVDLIMRPNIIYIPAFHPFEIECLSIRTGLSPIAIFGNGAPIESDNRFTIIKPNEQRLIIKATDGLSSVYNGLRIRCMLPGLNYKEVTLYIMDICTASQSQCRTRQCIQTSLICDGKADCLDKSDEGSSFCNAGLTVIPTRIVVKPSEPFSLKCQTILPGTRMPHARFVYSGKDVESDPRFIIERSPGILLIKAPNGLSAEANDTRIECYFPDESPRTAIINVVPDRCGLGYFMCYDGSCIQQSQRCDGQTQCPDGSDEIKCVCQPPRILCSSGECITTEMRCDGIQHCRDGSDEIACPPRCRPGQYQCSSGECIEQQMRCDGRQDCRDASDETGCPPRCRPGQYQCSSGECIEQQMRCDGRQDCRDASDETGCRERVNIRVVPDVIYTQPYERWKFECSVLGADVEPIVKFQDGRLVESDPNFRVTRIDPNTVSVEAIHGLTEKKERFSFICTFPGGPEEEIDVFVRRRCPHGQFMCKDGTCRPETDFCNGQVDCPDGSDERPPYCRQIIQVEIKPSIIHVQPYKPFEFECISHVPGIKPEARLSSGILVSQDPRFNVEYLSPNRLRVNAIYGLTDRDHPFQIHCIFPGLENRTTVIEIERPCPSGQFQCMDGRCLPFNLFCDGKSDCSDSSDESERYCAVNIRVTPGSIRVIPNQRFQFECSTSIPGVSPQVTFDERSVERDNRFVVTRPSLQTIVVTAPTGISDIGAHKFKCIVSVNIVKEVDVEIISECPPGQAKCRSGECLPRAVFCDGKYDCSDRSDEDPRSCVPTIIITPSTILTKTHESFQFECKSVIPGGEPQITLEGSPVENDPRFTIIRPSREHVIVRAENGIADPGKYSFTCTVVSAPSKTIVVQVESVCPPGYSKCKDGTCILSHQFCDGIAHCRDGSDEDKLRCPEVTADVRVHFTPGELRIQPGRAFRLECVTDRPGTSPVLQFLDGRSITSDQRFVVSRPSTERAVIDVPGGLDARDRQIIIECISPSGERKTSTIFIELGCQPGQRRCPNGQCIFVGQFCDGKPDCDDGFDERPENCEYCDPITKPCEIVNGISPREKTYELHWRCDGEDDCGNRFDEQNCLNDTRVPNKECGATHFRCGTAPYQYIPFAYWCDGGRDCRGGEDEADCSPPTIIQTQRQETHRVRPGGRLILECEASGVPPPMIIWRFNWRCLRDETRMRTQAVPSSLECKGSKSRLTIENFREGDDGIYNCEALTSKERAMSQDIFVFLSP</sequence>
<feature type="disulfide bond" evidence="10">
    <location>
        <begin position="906"/>
        <end position="918"/>
    </location>
</feature>
<dbReference type="InterPro" id="IPR036179">
    <property type="entry name" value="Ig-like_dom_sf"/>
</dbReference>
<feature type="disulfide bond" evidence="10">
    <location>
        <begin position="913"/>
        <end position="931"/>
    </location>
</feature>
<comment type="subcellular location">
    <subcellularLocation>
        <location evidence="2">Endomembrane system</location>
    </subcellularLocation>
    <subcellularLocation>
        <location evidence="1">Membrane</location>
        <topology evidence="1">Single-pass membrane protein</topology>
    </subcellularLocation>
</comment>
<evidence type="ECO:0000256" key="7">
    <source>
        <dbReference type="ARBA" id="ARBA00023136"/>
    </source>
</evidence>
<dbReference type="PROSITE" id="PS50835">
    <property type="entry name" value="IG_LIKE"/>
    <property type="match status" value="6"/>
</dbReference>
<proteinExistence type="predicted"/>
<evidence type="ECO:0000313" key="15">
    <source>
        <dbReference type="WBParaSite" id="SRDH1_14920.11"/>
    </source>
</evidence>
<evidence type="ECO:0000256" key="2">
    <source>
        <dbReference type="ARBA" id="ARBA00004308"/>
    </source>
</evidence>
<feature type="disulfide bond" evidence="10">
    <location>
        <begin position="1170"/>
        <end position="1182"/>
    </location>
</feature>
<dbReference type="PRINTS" id="PR00261">
    <property type="entry name" value="LDLRECEPTOR"/>
</dbReference>
<dbReference type="InterPro" id="IPR002172">
    <property type="entry name" value="LDrepeatLR_classA_rpt"/>
</dbReference>
<evidence type="ECO:0000256" key="1">
    <source>
        <dbReference type="ARBA" id="ARBA00004167"/>
    </source>
</evidence>
<dbReference type="InterPro" id="IPR003599">
    <property type="entry name" value="Ig_sub"/>
</dbReference>
<dbReference type="Gene3D" id="2.60.40.10">
    <property type="entry name" value="Immunoglobulins"/>
    <property type="match status" value="4"/>
</dbReference>
<dbReference type="InterPro" id="IPR013783">
    <property type="entry name" value="Ig-like_fold"/>
</dbReference>
<dbReference type="InterPro" id="IPR036055">
    <property type="entry name" value="LDL_receptor-like_sf"/>
</dbReference>
<evidence type="ECO:0000313" key="14">
    <source>
        <dbReference type="WBParaSite" id="SRDH1_14920.10"/>
    </source>
</evidence>
<feature type="domain" description="Ig-like" evidence="12">
    <location>
        <begin position="1694"/>
        <end position="1786"/>
    </location>
</feature>
<feature type="disulfide bond" evidence="10">
    <location>
        <begin position="1571"/>
        <end position="1589"/>
    </location>
</feature>
<dbReference type="Gene3D" id="2.40.128.620">
    <property type="match status" value="1"/>
</dbReference>
<keyword evidence="7" id="KW-0472">Membrane</keyword>
<dbReference type="InterPro" id="IPR007110">
    <property type="entry name" value="Ig-like_dom"/>
</dbReference>
<evidence type="ECO:0000256" key="8">
    <source>
        <dbReference type="ARBA" id="ARBA00023157"/>
    </source>
</evidence>
<dbReference type="CDD" id="cd00112">
    <property type="entry name" value="LDLa"/>
    <property type="match status" value="11"/>
</dbReference>
<feature type="disulfide bond" evidence="10">
    <location>
        <begin position="813"/>
        <end position="828"/>
    </location>
</feature>
<feature type="disulfide bond" evidence="10">
    <location>
        <begin position="1676"/>
        <end position="1691"/>
    </location>
</feature>
<accession>A0AA85EML2</accession>
<feature type="domain" description="Ig-like" evidence="12">
    <location>
        <begin position="479"/>
        <end position="561"/>
    </location>
</feature>
<feature type="disulfide bond" evidence="10">
    <location>
        <begin position="875"/>
        <end position="893"/>
    </location>
</feature>
<feature type="disulfide bond" evidence="10">
    <location>
        <begin position="668"/>
        <end position="686"/>
    </location>
</feature>
<evidence type="ECO:0000256" key="4">
    <source>
        <dbReference type="ARBA" id="ARBA00022729"/>
    </source>
</evidence>
<evidence type="ECO:0000256" key="10">
    <source>
        <dbReference type="PROSITE-ProRule" id="PRU00124"/>
    </source>
</evidence>
<feature type="disulfide bond" evidence="10">
    <location>
        <begin position="1037"/>
        <end position="1049"/>
    </location>
</feature>
<dbReference type="Proteomes" id="UP000050792">
    <property type="component" value="Unassembled WGS sequence"/>
</dbReference>
<keyword evidence="6" id="KW-1133">Transmembrane helix</keyword>
<reference evidence="14 15" key="2">
    <citation type="submission" date="2023-11" db="UniProtKB">
        <authorList>
            <consortium name="WormBaseParasite"/>
        </authorList>
    </citation>
    <scope>IDENTIFICATION</scope>
</reference>
<dbReference type="SMART" id="SM00409">
    <property type="entry name" value="IG"/>
    <property type="match status" value="6"/>
</dbReference>
<feature type="domain" description="Ig-like" evidence="12">
    <location>
        <begin position="193"/>
        <end position="263"/>
    </location>
</feature>
<feature type="signal peptide" evidence="11">
    <location>
        <begin position="1"/>
        <end position="21"/>
    </location>
</feature>
<keyword evidence="8 10" id="KW-1015">Disulfide bond</keyword>
<feature type="disulfide bond" evidence="10">
    <location>
        <begin position="1306"/>
        <end position="1324"/>
    </location>
</feature>
<dbReference type="Pfam" id="PF13895">
    <property type="entry name" value="Ig_2"/>
    <property type="match status" value="1"/>
</dbReference>
<evidence type="ECO:0000256" key="3">
    <source>
        <dbReference type="ARBA" id="ARBA00022692"/>
    </source>
</evidence>
<evidence type="ECO:0000256" key="6">
    <source>
        <dbReference type="ARBA" id="ARBA00022989"/>
    </source>
</evidence>
<evidence type="ECO:0000256" key="5">
    <source>
        <dbReference type="ARBA" id="ARBA00022737"/>
    </source>
</evidence>
<dbReference type="Pfam" id="PF13927">
    <property type="entry name" value="Ig_3"/>
    <property type="match status" value="2"/>
</dbReference>
<dbReference type="GO" id="GO:0005886">
    <property type="term" value="C:plasma membrane"/>
    <property type="evidence" value="ECO:0007669"/>
    <property type="project" value="TreeGrafter"/>
</dbReference>
<dbReference type="PROSITE" id="PS01209">
    <property type="entry name" value="LDLRA_1"/>
    <property type="match status" value="5"/>
</dbReference>
<feature type="disulfide bond" evidence="10">
    <location>
        <begin position="925"/>
        <end position="940"/>
    </location>
</feature>
<feature type="disulfide bond" evidence="10">
    <location>
        <begin position="1177"/>
        <end position="1195"/>
    </location>
</feature>
<feature type="disulfide bond" evidence="10">
    <location>
        <begin position="801"/>
        <end position="819"/>
    </location>
</feature>
<feature type="domain" description="Ig-like" evidence="12">
    <location>
        <begin position="386"/>
        <end position="453"/>
    </location>
</feature>
<feature type="disulfide bond" evidence="10">
    <location>
        <begin position="661"/>
        <end position="673"/>
    </location>
</feature>
<keyword evidence="3" id="KW-0812">Transmembrane</keyword>
<comment type="caution">
    <text evidence="10">Lacks conserved residue(s) required for the propagation of feature annotation.</text>
</comment>
<keyword evidence="13" id="KW-1185">Reference proteome</keyword>
<dbReference type="GO" id="GO:0016192">
    <property type="term" value="P:vesicle-mediated transport"/>
    <property type="evidence" value="ECO:0007669"/>
    <property type="project" value="UniProtKB-ARBA"/>
</dbReference>
<feature type="disulfide bond" evidence="10">
    <location>
        <begin position="1044"/>
        <end position="1062"/>
    </location>
</feature>
<keyword evidence="5" id="KW-0677">Repeat</keyword>
<dbReference type="WBParaSite" id="SRDH1_14920.10">
    <property type="protein sequence ID" value="SRDH1_14920.10"/>
    <property type="gene ID" value="SRDH1_14920"/>
</dbReference>
<dbReference type="SMART" id="SM00408">
    <property type="entry name" value="IGc2"/>
    <property type="match status" value="5"/>
</dbReference>
<dbReference type="Pfam" id="PF00057">
    <property type="entry name" value="Ldl_recept_a"/>
    <property type="match status" value="11"/>
</dbReference>
<feature type="disulfide bond" evidence="10">
    <location>
        <begin position="849"/>
        <end position="864"/>
    </location>
</feature>
<dbReference type="InterPro" id="IPR050685">
    <property type="entry name" value="LDLR"/>
</dbReference>
<feature type="disulfide bond" evidence="10">
    <location>
        <begin position="794"/>
        <end position="806"/>
    </location>
</feature>
<reference evidence="13" key="1">
    <citation type="submission" date="2022-06" db="EMBL/GenBank/DDBJ databases">
        <authorList>
            <person name="Berger JAMES D."/>
            <person name="Berger JAMES D."/>
        </authorList>
    </citation>
    <scope>NUCLEOTIDE SEQUENCE [LARGE SCALE GENOMIC DNA]</scope>
</reference>
<feature type="disulfide bond" evidence="10">
    <location>
        <begin position="887"/>
        <end position="902"/>
    </location>
</feature>
<dbReference type="PROSITE" id="PS50068">
    <property type="entry name" value="LDLRA_2"/>
    <property type="match status" value="11"/>
</dbReference>
<evidence type="ECO:0000256" key="9">
    <source>
        <dbReference type="ARBA" id="ARBA00023180"/>
    </source>
</evidence>
<feature type="disulfide bond" evidence="10">
    <location>
        <begin position="1435"/>
        <end position="1453"/>
    </location>
</feature>
<protein>
    <recommendedName>
        <fullName evidence="12">Ig-like domain-containing protein</fullName>
    </recommendedName>
</protein>
<evidence type="ECO:0000259" key="12">
    <source>
        <dbReference type="PROSITE" id="PS50835"/>
    </source>
</evidence>
<evidence type="ECO:0000313" key="13">
    <source>
        <dbReference type="Proteomes" id="UP000050792"/>
    </source>
</evidence>
<dbReference type="Gene3D" id="4.10.400.10">
    <property type="entry name" value="Low-density Lipoprotein Receptor"/>
    <property type="match status" value="11"/>
</dbReference>
<dbReference type="SMART" id="SM00192">
    <property type="entry name" value="LDLa"/>
    <property type="match status" value="12"/>
</dbReference>
<evidence type="ECO:0000256" key="11">
    <source>
        <dbReference type="SAM" id="SignalP"/>
    </source>
</evidence>
<feature type="disulfide bond" evidence="10">
    <location>
        <begin position="830"/>
        <end position="842"/>
    </location>
</feature>
<dbReference type="CDD" id="cd00096">
    <property type="entry name" value="Ig"/>
    <property type="match status" value="1"/>
</dbReference>
<keyword evidence="4 11" id="KW-0732">Signal</keyword>
<dbReference type="PANTHER" id="PTHR24270">
    <property type="entry name" value="LOW-DENSITY LIPOPROTEIN RECEPTOR-RELATED"/>
    <property type="match status" value="1"/>
</dbReference>
<name>A0AA85EML2_9TREM</name>
<dbReference type="InterPro" id="IPR023415">
    <property type="entry name" value="LDLR_class-A_CS"/>
</dbReference>
<keyword evidence="9" id="KW-0325">Glycoprotein</keyword>
<feature type="disulfide bond" evidence="10">
    <location>
        <begin position="837"/>
        <end position="855"/>
    </location>
</feature>
<dbReference type="SUPFAM" id="SSF48726">
    <property type="entry name" value="Immunoglobulin"/>
    <property type="match status" value="4"/>
</dbReference>
<dbReference type="InterPro" id="IPR003598">
    <property type="entry name" value="Ig_sub2"/>
</dbReference>
<organism evidence="13 15">
    <name type="scientific">Schistosoma rodhaini</name>
    <dbReference type="NCBI Taxonomy" id="6188"/>
    <lineage>
        <taxon>Eukaryota</taxon>
        <taxon>Metazoa</taxon>
        <taxon>Spiralia</taxon>
        <taxon>Lophotrochozoa</taxon>
        <taxon>Platyhelminthes</taxon>
        <taxon>Trematoda</taxon>
        <taxon>Digenea</taxon>
        <taxon>Strigeidida</taxon>
        <taxon>Schistosomatoidea</taxon>
        <taxon>Schistosomatidae</taxon>
        <taxon>Schistosoma</taxon>
    </lineage>
</organism>
<feature type="chain" id="PRO_5044704673" description="Ig-like domain-containing protein" evidence="11">
    <location>
        <begin position="22"/>
        <end position="1795"/>
    </location>
</feature>
<feature type="disulfide bond" evidence="10">
    <location>
        <begin position="1299"/>
        <end position="1311"/>
    </location>
</feature>
<feature type="domain" description="Ig-like" evidence="12">
    <location>
        <begin position="29"/>
        <end position="101"/>
    </location>
</feature>
<feature type="disulfide bond" evidence="10">
    <location>
        <begin position="1564"/>
        <end position="1576"/>
    </location>
</feature>
<feature type="disulfide bond" evidence="10">
    <location>
        <begin position="1428"/>
        <end position="1440"/>
    </location>
</feature>
<dbReference type="FunFam" id="4.10.400.10:FF:000034">
    <property type="entry name" value="Low-density lipoprotein receptor-related protein 2"/>
    <property type="match status" value="2"/>
</dbReference>
<dbReference type="SUPFAM" id="SSF57424">
    <property type="entry name" value="LDL receptor-like module"/>
    <property type="match status" value="11"/>
</dbReference>
<dbReference type="GO" id="GO:0012505">
    <property type="term" value="C:endomembrane system"/>
    <property type="evidence" value="ECO:0007669"/>
    <property type="project" value="UniProtKB-SubCell"/>
</dbReference>
<feature type="disulfide bond" evidence="10">
    <location>
        <begin position="868"/>
        <end position="880"/>
    </location>
</feature>